<protein>
    <submittedName>
        <fullName evidence="2">Uncharacterized protein</fullName>
    </submittedName>
</protein>
<feature type="region of interest" description="Disordered" evidence="1">
    <location>
        <begin position="1"/>
        <end position="107"/>
    </location>
</feature>
<dbReference type="STRING" id="4577.A0A1D6GVH7"/>
<reference evidence="2" key="1">
    <citation type="submission" date="2015-12" db="EMBL/GenBank/DDBJ databases">
        <title>Update maize B73 reference genome by single molecule sequencing technologies.</title>
        <authorList>
            <consortium name="Maize Genome Sequencing Project"/>
            <person name="Ware D."/>
        </authorList>
    </citation>
    <scope>NUCLEOTIDE SEQUENCE</scope>
    <source>
        <tissue evidence="2">Seedling</tissue>
    </source>
</reference>
<feature type="compositionally biased region" description="Basic and acidic residues" evidence="1">
    <location>
        <begin position="13"/>
        <end position="28"/>
    </location>
</feature>
<sequence length="129" mass="14438">MTTAPWMPPPPPDQREYLYREGRRHDGGEGDPLLLPAPMPPRWWDSPYHPSPPPHLRDHARPSPRRAPMSASSGGYYRQGGGAYDRSYPDDPQPIYTPSRSDRYWPKDDGGGYKGFVRYGGVATGTAVT</sequence>
<proteinExistence type="predicted"/>
<accession>A0A1D6GVH7</accession>
<dbReference type="AlphaFoldDB" id="A0A1D6GVH7"/>
<evidence type="ECO:0000256" key="1">
    <source>
        <dbReference type="SAM" id="MobiDB-lite"/>
    </source>
</evidence>
<organism evidence="2">
    <name type="scientific">Zea mays</name>
    <name type="common">Maize</name>
    <dbReference type="NCBI Taxonomy" id="4577"/>
    <lineage>
        <taxon>Eukaryota</taxon>
        <taxon>Viridiplantae</taxon>
        <taxon>Streptophyta</taxon>
        <taxon>Embryophyta</taxon>
        <taxon>Tracheophyta</taxon>
        <taxon>Spermatophyta</taxon>
        <taxon>Magnoliopsida</taxon>
        <taxon>Liliopsida</taxon>
        <taxon>Poales</taxon>
        <taxon>Poaceae</taxon>
        <taxon>PACMAD clade</taxon>
        <taxon>Panicoideae</taxon>
        <taxon>Andropogonodae</taxon>
        <taxon>Andropogoneae</taxon>
        <taxon>Tripsacinae</taxon>
        <taxon>Zea</taxon>
    </lineage>
</organism>
<dbReference type="InParanoid" id="A0A1D6GVH7"/>
<name>A0A1D6GVH7_MAIZE</name>
<dbReference type="ExpressionAtlas" id="A0A1D6GVH7">
    <property type="expression patterns" value="baseline and differential"/>
</dbReference>
<dbReference type="EMBL" id="CM000781">
    <property type="protein sequence ID" value="AQK66898.1"/>
    <property type="molecule type" value="Genomic_DNA"/>
</dbReference>
<gene>
    <name evidence="2" type="ORF">ZEAMMB73_Zm00001d014693</name>
</gene>
<evidence type="ECO:0000313" key="2">
    <source>
        <dbReference type="EMBL" id="AQK66898.1"/>
    </source>
</evidence>
<feature type="compositionally biased region" description="Pro residues" evidence="1">
    <location>
        <begin position="1"/>
        <end position="12"/>
    </location>
</feature>